<dbReference type="EMBL" id="VUJU01000089">
    <property type="protein sequence ID" value="KAF0773190.1"/>
    <property type="molecule type" value="Genomic_DNA"/>
</dbReference>
<accession>A0A6G0ZPX7</accession>
<dbReference type="GO" id="GO:0005543">
    <property type="term" value="F:phospholipid binding"/>
    <property type="evidence" value="ECO:0007669"/>
    <property type="project" value="InterPro"/>
</dbReference>
<dbReference type="GO" id="GO:0031594">
    <property type="term" value="C:neuromuscular junction"/>
    <property type="evidence" value="ECO:0007669"/>
    <property type="project" value="TreeGrafter"/>
</dbReference>
<dbReference type="GO" id="GO:0098831">
    <property type="term" value="C:presynaptic active zone cytoplasmic component"/>
    <property type="evidence" value="ECO:0007669"/>
    <property type="project" value="TreeGrafter"/>
</dbReference>
<evidence type="ECO:0000256" key="2">
    <source>
        <dbReference type="ARBA" id="ARBA00022737"/>
    </source>
</evidence>
<evidence type="ECO:0000256" key="6">
    <source>
        <dbReference type="SAM" id="MobiDB-lite"/>
    </source>
</evidence>
<name>A0A6G0ZPX7_APHCR</name>
<dbReference type="InterPro" id="IPR046349">
    <property type="entry name" value="C1-like_sf"/>
</dbReference>
<dbReference type="SUPFAM" id="SSF48371">
    <property type="entry name" value="ARM repeat"/>
    <property type="match status" value="1"/>
</dbReference>
<keyword evidence="3" id="KW-0863">Zinc-finger</keyword>
<dbReference type="FunFam" id="3.30.60.20:FF:000001">
    <property type="entry name" value="Protein unc-13 homolog B"/>
    <property type="match status" value="1"/>
</dbReference>
<dbReference type="GO" id="GO:0035249">
    <property type="term" value="P:synaptic transmission, glutamatergic"/>
    <property type="evidence" value="ECO:0007669"/>
    <property type="project" value="TreeGrafter"/>
</dbReference>
<dbReference type="FunFam" id="2.60.40.150:FF:000014">
    <property type="entry name" value="protein unc-13 homolog B"/>
    <property type="match status" value="1"/>
</dbReference>
<dbReference type="GO" id="GO:0005516">
    <property type="term" value="F:calmodulin binding"/>
    <property type="evidence" value="ECO:0007669"/>
    <property type="project" value="TreeGrafter"/>
</dbReference>
<dbReference type="InterPro" id="IPR037302">
    <property type="entry name" value="Unc-13_C2B"/>
</dbReference>
<dbReference type="InterPro" id="IPR000008">
    <property type="entry name" value="C2_dom"/>
</dbReference>
<evidence type="ECO:0000259" key="9">
    <source>
        <dbReference type="PROSITE" id="PS51258"/>
    </source>
</evidence>
<evidence type="ECO:0000259" key="7">
    <source>
        <dbReference type="PROSITE" id="PS50004"/>
    </source>
</evidence>
<dbReference type="GO" id="GO:0016081">
    <property type="term" value="P:synaptic vesicle docking"/>
    <property type="evidence" value="ECO:0007669"/>
    <property type="project" value="TreeGrafter"/>
</dbReference>
<dbReference type="PANTHER" id="PTHR10480">
    <property type="entry name" value="PROTEIN UNC-13 HOMOLOG"/>
    <property type="match status" value="1"/>
</dbReference>
<dbReference type="SUPFAM" id="SSF49562">
    <property type="entry name" value="C2 domain (Calcium/lipid-binding domain, CaLB)"/>
    <property type="match status" value="2"/>
</dbReference>
<dbReference type="GO" id="GO:0017075">
    <property type="term" value="F:syntaxin-1 binding"/>
    <property type="evidence" value="ECO:0007669"/>
    <property type="project" value="TreeGrafter"/>
</dbReference>
<dbReference type="Pfam" id="PF00130">
    <property type="entry name" value="C1_1"/>
    <property type="match status" value="1"/>
</dbReference>
<dbReference type="Proteomes" id="UP000478052">
    <property type="component" value="Unassembled WGS sequence"/>
</dbReference>
<dbReference type="InterPro" id="IPR027080">
    <property type="entry name" value="Unc-13"/>
</dbReference>
<protein>
    <submittedName>
        <fullName evidence="11">Protein unc-13 B isoform X4</fullName>
    </submittedName>
</protein>
<dbReference type="SMART" id="SM00109">
    <property type="entry name" value="C1"/>
    <property type="match status" value="1"/>
</dbReference>
<dbReference type="Gene3D" id="1.10.357.50">
    <property type="match status" value="1"/>
</dbReference>
<reference evidence="11 12" key="1">
    <citation type="submission" date="2019-08" db="EMBL/GenBank/DDBJ databases">
        <title>Whole genome of Aphis craccivora.</title>
        <authorList>
            <person name="Voronova N.V."/>
            <person name="Shulinski R.S."/>
            <person name="Bandarenka Y.V."/>
            <person name="Zhorov D.G."/>
            <person name="Warner D."/>
        </authorList>
    </citation>
    <scope>NUCLEOTIDE SEQUENCE [LARGE SCALE GENOMIC DNA]</scope>
    <source>
        <strain evidence="11">180601</strain>
        <tissue evidence="11">Whole Body</tissue>
    </source>
</reference>
<keyword evidence="5" id="KW-0106">Calcium</keyword>
<dbReference type="PROSITE" id="PS51259">
    <property type="entry name" value="MHD2"/>
    <property type="match status" value="1"/>
</dbReference>
<evidence type="ECO:0000256" key="3">
    <source>
        <dbReference type="ARBA" id="ARBA00022771"/>
    </source>
</evidence>
<dbReference type="InterPro" id="IPR010439">
    <property type="entry name" value="MUN_dom"/>
</dbReference>
<dbReference type="CDD" id="cd04027">
    <property type="entry name" value="C2B_Munc13"/>
    <property type="match status" value="1"/>
</dbReference>
<dbReference type="SMART" id="SM00239">
    <property type="entry name" value="C2"/>
    <property type="match status" value="2"/>
</dbReference>
<dbReference type="GO" id="GO:0008270">
    <property type="term" value="F:zinc ion binding"/>
    <property type="evidence" value="ECO:0007669"/>
    <property type="project" value="UniProtKB-KW"/>
</dbReference>
<dbReference type="InterPro" id="IPR035892">
    <property type="entry name" value="C2_domain_sf"/>
</dbReference>
<proteinExistence type="predicted"/>
<dbReference type="Gene3D" id="3.30.60.20">
    <property type="match status" value="1"/>
</dbReference>
<dbReference type="GO" id="GO:0061789">
    <property type="term" value="P:dense core granule priming"/>
    <property type="evidence" value="ECO:0007669"/>
    <property type="project" value="TreeGrafter"/>
</dbReference>
<dbReference type="GO" id="GO:0030672">
    <property type="term" value="C:synaptic vesicle membrane"/>
    <property type="evidence" value="ECO:0007669"/>
    <property type="project" value="TreeGrafter"/>
</dbReference>
<gene>
    <name evidence="11" type="ORF">FWK35_00002046</name>
</gene>
<dbReference type="GO" id="GO:0019992">
    <property type="term" value="F:diacylglycerol binding"/>
    <property type="evidence" value="ECO:0007669"/>
    <property type="project" value="InterPro"/>
</dbReference>
<dbReference type="PANTHER" id="PTHR10480:SF12">
    <property type="entry name" value="UNC-13, ISOFORM E"/>
    <property type="match status" value="1"/>
</dbReference>
<dbReference type="GO" id="GO:0043195">
    <property type="term" value="C:terminal bouton"/>
    <property type="evidence" value="ECO:0007669"/>
    <property type="project" value="TreeGrafter"/>
</dbReference>
<dbReference type="InterPro" id="IPR014770">
    <property type="entry name" value="Munc13_1"/>
</dbReference>
<evidence type="ECO:0000259" key="8">
    <source>
        <dbReference type="PROSITE" id="PS50081"/>
    </source>
</evidence>
<evidence type="ECO:0000256" key="4">
    <source>
        <dbReference type="ARBA" id="ARBA00022833"/>
    </source>
</evidence>
<sequence length="1304" mass="149070">MAATKRNAGLASGVPRPTLNDEELKMHVYKKALQALIYPISSTTPHNFVSWTATSPTYCYECEGLLWGIARQGVRCTECGVKCHEKCKELLNADCLQRAAEKSSKHGAEDKAISIIQAMKDRMLQRERDHPEIFELIRSVFGVEEKSHQGHIKAVKQSVLDGTCKWSAKIAITGLFKKKKNEFDIMSRRLQRALTMFSVEPDMHIDSLEQAEAIVLEGTSKWSCKIEITVKCAQGLIAKDKSGTSDPYVTVQVGKVKKRTRTMPQELNPVWNEKFYFECHNSSDRIKVRVWDEDNDLKSRLRQKLTRESDDFLGQTIIEVRTLSGEMDVWYNLEKRTDKSAVSGAIRLHINVEIKGEEKVAPYHIQYTCLHENLFHSLCENNAGIVHLPQAKGEDGWKTYFEPPAQDIVDEFAMRYGIESIYQAMTHFHCLSTKYLCPGVPAVMSTLLANINAYYAHTTSSSAVSASDRFAASNFGKEKFVKLLDQLHNSLRIDLSMYRNNFPASSQEKLMDLKSTVDLLTSITFFRMKVQELSSPPRASTVVKDCVKACLRSTYQFLFANCYDLYGREYQTDPNEKRDEDTGPKLDDLGFWDKLVALVASVIEEDRNSYAPVLSQFPAELNIGQLSAATMWSFFAVDMKYALEEHETHRLCKTSAYMNLHFKVKWLFTNYVKDAPPYKDAIPEYPSWFEPFVMQWLNENDDVSLEYLHGAFNRDKKDGFQRSSEHALFSNSVVDVFTQLTQCFGVISKLECPDPEISNRYMKRLAKTIVKVLLAYVDIVQKEFDAKELDERTACILMNNIQQLRVQLTKMFESMGGKQLEEDATDILNDLQTQLLKALDELSGKFGKSLEPQIKKSVKELGELLQSIKGGSQNPQQVSMMEVDEILRPLMDLMDGSLSLFAQTCEKPVLKRILRELWKLVIRILERSVVLPPMMDKSMILKNLSENARSLAANARIEDMSRLIRNHMAGKQDVKNALTGVMDMEKNLNTKQCRVLESALKTIKTYFHAGGNGLKKKYLDKSSDLLSLCYALSLYTRSTDELIKTFVLSQLHQVPQKNDPLPRQPSLMSGTEVKDEMDEMDYDEDDETEEEEALDEAEEDVKSMGSRMEKLFEISRRPLQENYVYEEPYGEISINVYIETHPTNNEFKLTVTVVAANTLVWPTTGMFRPFVEVNLIGPRLADKKRKQSTKSKSGSWSPRYNEAFVFSISAIEDLECYELHFCVKDYCFAREDRLVGVAVLQMRHVPIMVRTGEWLGLGRRIQMNETGWTILRILSQRYNDDVAKEFVKLKSETRQEDQSSIQGS</sequence>
<dbReference type="GO" id="GO:0099525">
    <property type="term" value="P:presynaptic dense core vesicle exocytosis"/>
    <property type="evidence" value="ECO:0007669"/>
    <property type="project" value="TreeGrafter"/>
</dbReference>
<dbReference type="PRINTS" id="PR00360">
    <property type="entry name" value="C2DOMAIN"/>
</dbReference>
<dbReference type="PROSITE" id="PS50081">
    <property type="entry name" value="ZF_DAG_PE_2"/>
    <property type="match status" value="1"/>
</dbReference>
<keyword evidence="2" id="KW-0677">Repeat</keyword>
<feature type="domain" description="MHD2" evidence="10">
    <location>
        <begin position="884"/>
        <end position="1046"/>
    </location>
</feature>
<feature type="domain" description="MHD1" evidence="9">
    <location>
        <begin position="637"/>
        <end position="780"/>
    </location>
</feature>
<comment type="caution">
    <text evidence="11">The sequence shown here is derived from an EMBL/GenBank/DDBJ whole genome shotgun (WGS) entry which is preliminary data.</text>
</comment>
<dbReference type="Pfam" id="PF00168">
    <property type="entry name" value="C2"/>
    <property type="match status" value="2"/>
</dbReference>
<keyword evidence="12" id="KW-1185">Reference proteome</keyword>
<dbReference type="FunFam" id="1.10.357.50:FF:000001">
    <property type="entry name" value="Protein unc-13 homolog B"/>
    <property type="match status" value="1"/>
</dbReference>
<dbReference type="PROSITE" id="PS50004">
    <property type="entry name" value="C2"/>
    <property type="match status" value="2"/>
</dbReference>
<dbReference type="InterPro" id="IPR016024">
    <property type="entry name" value="ARM-type_fold"/>
</dbReference>
<feature type="domain" description="Phorbol-ester/DAG-type" evidence="8">
    <location>
        <begin position="45"/>
        <end position="95"/>
    </location>
</feature>
<dbReference type="Gene3D" id="2.60.40.150">
    <property type="entry name" value="C2 domain"/>
    <property type="match status" value="2"/>
</dbReference>
<evidence type="ECO:0000313" key="12">
    <source>
        <dbReference type="Proteomes" id="UP000478052"/>
    </source>
</evidence>
<dbReference type="PROSITE" id="PS51258">
    <property type="entry name" value="MHD1"/>
    <property type="match status" value="1"/>
</dbReference>
<organism evidence="11 12">
    <name type="scientific">Aphis craccivora</name>
    <name type="common">Cowpea aphid</name>
    <dbReference type="NCBI Taxonomy" id="307492"/>
    <lineage>
        <taxon>Eukaryota</taxon>
        <taxon>Metazoa</taxon>
        <taxon>Ecdysozoa</taxon>
        <taxon>Arthropoda</taxon>
        <taxon>Hexapoda</taxon>
        <taxon>Insecta</taxon>
        <taxon>Pterygota</taxon>
        <taxon>Neoptera</taxon>
        <taxon>Paraneoptera</taxon>
        <taxon>Hemiptera</taxon>
        <taxon>Sternorrhyncha</taxon>
        <taxon>Aphidomorpha</taxon>
        <taxon>Aphidoidea</taxon>
        <taxon>Aphididae</taxon>
        <taxon>Aphidini</taxon>
        <taxon>Aphis</taxon>
        <taxon>Aphis</taxon>
    </lineage>
</organism>
<feature type="region of interest" description="Disordered" evidence="6">
    <location>
        <begin position="1056"/>
        <end position="1100"/>
    </location>
</feature>
<feature type="compositionally biased region" description="Acidic residues" evidence="6">
    <location>
        <begin position="1075"/>
        <end position="1099"/>
    </location>
</feature>
<dbReference type="GO" id="GO:0005509">
    <property type="term" value="F:calcium ion binding"/>
    <property type="evidence" value="ECO:0007669"/>
    <property type="project" value="InterPro"/>
</dbReference>
<dbReference type="InterPro" id="IPR014772">
    <property type="entry name" value="Munc13_dom-2"/>
</dbReference>
<evidence type="ECO:0000256" key="5">
    <source>
        <dbReference type="ARBA" id="ARBA00022837"/>
    </source>
</evidence>
<keyword evidence="1" id="KW-0479">Metal-binding</keyword>
<keyword evidence="4" id="KW-0862">Zinc</keyword>
<dbReference type="Pfam" id="PF06292">
    <property type="entry name" value="MUN"/>
    <property type="match status" value="1"/>
</dbReference>
<evidence type="ECO:0000313" key="11">
    <source>
        <dbReference type="EMBL" id="KAF0773190.1"/>
    </source>
</evidence>
<dbReference type="FunFam" id="2.60.40.150:FF:000002">
    <property type="entry name" value="Protein unc-13 homolog B"/>
    <property type="match status" value="1"/>
</dbReference>
<dbReference type="SUPFAM" id="SSF57889">
    <property type="entry name" value="Cysteine-rich domain"/>
    <property type="match status" value="1"/>
</dbReference>
<dbReference type="SMART" id="SM01145">
    <property type="entry name" value="DUF1041"/>
    <property type="match status" value="1"/>
</dbReference>
<evidence type="ECO:0000256" key="1">
    <source>
        <dbReference type="ARBA" id="ARBA00022723"/>
    </source>
</evidence>
<feature type="domain" description="C2" evidence="7">
    <location>
        <begin position="1128"/>
        <end position="1255"/>
    </location>
</feature>
<dbReference type="PROSITE" id="PS00479">
    <property type="entry name" value="ZF_DAG_PE_1"/>
    <property type="match status" value="1"/>
</dbReference>
<dbReference type="Gene3D" id="1.20.58.1100">
    <property type="match status" value="1"/>
</dbReference>
<dbReference type="OrthoDB" id="10053234at2759"/>
<feature type="domain" description="C2" evidence="7">
    <location>
        <begin position="207"/>
        <end position="331"/>
    </location>
</feature>
<evidence type="ECO:0000259" key="10">
    <source>
        <dbReference type="PROSITE" id="PS51259"/>
    </source>
</evidence>
<dbReference type="GO" id="GO:0042734">
    <property type="term" value="C:presynaptic membrane"/>
    <property type="evidence" value="ECO:0007669"/>
    <property type="project" value="TreeGrafter"/>
</dbReference>
<dbReference type="InterPro" id="IPR002219">
    <property type="entry name" value="PKC_DAG/PE"/>
</dbReference>
<dbReference type="GO" id="GO:0016082">
    <property type="term" value="P:synaptic vesicle priming"/>
    <property type="evidence" value="ECO:0007669"/>
    <property type="project" value="TreeGrafter"/>
</dbReference>